<evidence type="ECO:0000256" key="1">
    <source>
        <dbReference type="SAM" id="MobiDB-lite"/>
    </source>
</evidence>
<organism evidence="2 3">
    <name type="scientific">Rotaria magnacalcarata</name>
    <dbReference type="NCBI Taxonomy" id="392030"/>
    <lineage>
        <taxon>Eukaryota</taxon>
        <taxon>Metazoa</taxon>
        <taxon>Spiralia</taxon>
        <taxon>Gnathifera</taxon>
        <taxon>Rotifera</taxon>
        <taxon>Eurotatoria</taxon>
        <taxon>Bdelloidea</taxon>
        <taxon>Philodinida</taxon>
        <taxon>Philodinidae</taxon>
        <taxon>Rotaria</taxon>
    </lineage>
</organism>
<evidence type="ECO:0000313" key="2">
    <source>
        <dbReference type="EMBL" id="CAF2033809.1"/>
    </source>
</evidence>
<feature type="non-terminal residue" evidence="2">
    <location>
        <position position="65"/>
    </location>
</feature>
<feature type="compositionally biased region" description="Low complexity" evidence="1">
    <location>
        <begin position="13"/>
        <end position="29"/>
    </location>
</feature>
<reference evidence="2" key="1">
    <citation type="submission" date="2021-02" db="EMBL/GenBank/DDBJ databases">
        <authorList>
            <person name="Nowell W R."/>
        </authorList>
    </citation>
    <scope>NUCLEOTIDE SEQUENCE</scope>
</reference>
<protein>
    <submittedName>
        <fullName evidence="2">Uncharacterized protein</fullName>
    </submittedName>
</protein>
<gene>
    <name evidence="2" type="ORF">WKI299_LOCUS7202</name>
</gene>
<proteinExistence type="predicted"/>
<dbReference type="Proteomes" id="UP000663856">
    <property type="component" value="Unassembled WGS sequence"/>
</dbReference>
<comment type="caution">
    <text evidence="2">The sequence shown here is derived from an EMBL/GenBank/DDBJ whole genome shotgun (WGS) entry which is preliminary data.</text>
</comment>
<sequence length="65" mass="7347">MAIIALPPKVESRGPALSSPSFSSPSKSSRVSLLEPQLFKVEQHHFHHHQYHHGYHCSSHNYSKS</sequence>
<name>A0A816NF92_9BILA</name>
<accession>A0A816NF92</accession>
<dbReference type="EMBL" id="CAJNRF010002156">
    <property type="protein sequence ID" value="CAF2033809.1"/>
    <property type="molecule type" value="Genomic_DNA"/>
</dbReference>
<feature type="region of interest" description="Disordered" evidence="1">
    <location>
        <begin position="1"/>
        <end position="29"/>
    </location>
</feature>
<dbReference type="AlphaFoldDB" id="A0A816NF92"/>
<evidence type="ECO:0000313" key="3">
    <source>
        <dbReference type="Proteomes" id="UP000663856"/>
    </source>
</evidence>